<gene>
    <name evidence="1" type="ORF">POPTR_014G015932</name>
</gene>
<proteinExistence type="predicted"/>
<organism evidence="1 2">
    <name type="scientific">Populus trichocarpa</name>
    <name type="common">Western balsam poplar</name>
    <name type="synonym">Populus balsamifera subsp. trichocarpa</name>
    <dbReference type="NCBI Taxonomy" id="3694"/>
    <lineage>
        <taxon>Eukaryota</taxon>
        <taxon>Viridiplantae</taxon>
        <taxon>Streptophyta</taxon>
        <taxon>Embryophyta</taxon>
        <taxon>Tracheophyta</taxon>
        <taxon>Spermatophyta</taxon>
        <taxon>Magnoliopsida</taxon>
        <taxon>eudicotyledons</taxon>
        <taxon>Gunneridae</taxon>
        <taxon>Pentapetalae</taxon>
        <taxon>rosids</taxon>
        <taxon>fabids</taxon>
        <taxon>Malpighiales</taxon>
        <taxon>Salicaceae</taxon>
        <taxon>Saliceae</taxon>
        <taxon>Populus</taxon>
    </lineage>
</organism>
<dbReference type="Proteomes" id="UP000006729">
    <property type="component" value="Chromosome 14"/>
</dbReference>
<evidence type="ECO:0000313" key="2">
    <source>
        <dbReference type="Proteomes" id="UP000006729"/>
    </source>
</evidence>
<dbReference type="EMBL" id="CM009303">
    <property type="protein sequence ID" value="RQO99582.1"/>
    <property type="molecule type" value="Genomic_DNA"/>
</dbReference>
<reference evidence="1 2" key="1">
    <citation type="journal article" date="2006" name="Science">
        <title>The genome of black cottonwood, Populus trichocarpa (Torr. &amp; Gray).</title>
        <authorList>
            <person name="Tuskan G.A."/>
            <person name="Difazio S."/>
            <person name="Jansson S."/>
            <person name="Bohlmann J."/>
            <person name="Grigoriev I."/>
            <person name="Hellsten U."/>
            <person name="Putnam N."/>
            <person name="Ralph S."/>
            <person name="Rombauts S."/>
            <person name="Salamov A."/>
            <person name="Schein J."/>
            <person name="Sterck L."/>
            <person name="Aerts A."/>
            <person name="Bhalerao R.R."/>
            <person name="Bhalerao R.P."/>
            <person name="Blaudez D."/>
            <person name="Boerjan W."/>
            <person name="Brun A."/>
            <person name="Brunner A."/>
            <person name="Busov V."/>
            <person name="Campbell M."/>
            <person name="Carlson J."/>
            <person name="Chalot M."/>
            <person name="Chapman J."/>
            <person name="Chen G.L."/>
            <person name="Cooper D."/>
            <person name="Coutinho P.M."/>
            <person name="Couturier J."/>
            <person name="Covert S."/>
            <person name="Cronk Q."/>
            <person name="Cunningham R."/>
            <person name="Davis J."/>
            <person name="Degroeve S."/>
            <person name="Dejardin A."/>
            <person name="Depamphilis C."/>
            <person name="Detter J."/>
            <person name="Dirks B."/>
            <person name="Dubchak I."/>
            <person name="Duplessis S."/>
            <person name="Ehlting J."/>
            <person name="Ellis B."/>
            <person name="Gendler K."/>
            <person name="Goodstein D."/>
            <person name="Gribskov M."/>
            <person name="Grimwood J."/>
            <person name="Groover A."/>
            <person name="Gunter L."/>
            <person name="Hamberger B."/>
            <person name="Heinze B."/>
            <person name="Helariutta Y."/>
            <person name="Henrissat B."/>
            <person name="Holligan D."/>
            <person name="Holt R."/>
            <person name="Huang W."/>
            <person name="Islam-Faridi N."/>
            <person name="Jones S."/>
            <person name="Jones-Rhoades M."/>
            <person name="Jorgensen R."/>
            <person name="Joshi C."/>
            <person name="Kangasjarvi J."/>
            <person name="Karlsson J."/>
            <person name="Kelleher C."/>
            <person name="Kirkpatrick R."/>
            <person name="Kirst M."/>
            <person name="Kohler A."/>
            <person name="Kalluri U."/>
            <person name="Larimer F."/>
            <person name="Leebens-Mack J."/>
            <person name="Leple J.C."/>
            <person name="Locascio P."/>
            <person name="Lou Y."/>
            <person name="Lucas S."/>
            <person name="Martin F."/>
            <person name="Montanini B."/>
            <person name="Napoli C."/>
            <person name="Nelson D.R."/>
            <person name="Nelson C."/>
            <person name="Nieminen K."/>
            <person name="Nilsson O."/>
            <person name="Pereda V."/>
            <person name="Peter G."/>
            <person name="Philippe R."/>
            <person name="Pilate G."/>
            <person name="Poliakov A."/>
            <person name="Razumovskaya J."/>
            <person name="Richardson P."/>
            <person name="Rinaldi C."/>
            <person name="Ritland K."/>
            <person name="Rouze P."/>
            <person name="Ryaboy D."/>
            <person name="Schmutz J."/>
            <person name="Schrader J."/>
            <person name="Segerman B."/>
            <person name="Shin H."/>
            <person name="Siddiqui A."/>
            <person name="Sterky F."/>
            <person name="Terry A."/>
            <person name="Tsai C.J."/>
            <person name="Uberbacher E."/>
            <person name="Unneberg P."/>
            <person name="Vahala J."/>
            <person name="Wall K."/>
            <person name="Wessler S."/>
            <person name="Yang G."/>
            <person name="Yin T."/>
            <person name="Douglas C."/>
            <person name="Marra M."/>
            <person name="Sandberg G."/>
            <person name="Van de Peer Y."/>
            <person name="Rokhsar D."/>
        </authorList>
    </citation>
    <scope>NUCLEOTIDE SEQUENCE [LARGE SCALE GENOMIC DNA]</scope>
    <source>
        <strain evidence="2">cv. Nisqually</strain>
    </source>
</reference>
<dbReference type="AlphaFoldDB" id="A0A3N7FYK0"/>
<keyword evidence="2" id="KW-1185">Reference proteome</keyword>
<name>A0A3N7FYK0_POPTR</name>
<sequence length="66" mass="7549">MNINILCLIFPHIDEFLFPWHASFINTSLSHGQSMKTSLRIGELNGDNMDLSKACLEFLILMFTCD</sequence>
<accession>A0A3N7FYK0</accession>
<evidence type="ECO:0000313" key="1">
    <source>
        <dbReference type="EMBL" id="RQO99582.1"/>
    </source>
</evidence>
<protein>
    <submittedName>
        <fullName evidence="1">Uncharacterized protein</fullName>
    </submittedName>
</protein>
<dbReference type="InParanoid" id="A0A3N7FYK0"/>